<dbReference type="AlphaFoldDB" id="A0A9X4L9X6"/>
<protein>
    <submittedName>
        <fullName evidence="1">Uncharacterized protein</fullName>
    </submittedName>
</protein>
<gene>
    <name evidence="1" type="ORF">M4L89_09895</name>
</gene>
<comment type="caution">
    <text evidence="1">The sequence shown here is derived from an EMBL/GenBank/DDBJ whole genome shotgun (WGS) entry which is preliminary data.</text>
</comment>
<dbReference type="RefSeq" id="WP_277583353.1">
    <property type="nucleotide sequence ID" value="NZ_JAMBPY010000004.1"/>
</dbReference>
<dbReference type="Proteomes" id="UP001152422">
    <property type="component" value="Unassembled WGS sequence"/>
</dbReference>
<accession>A0A9X4L9X6</accession>
<reference evidence="1" key="1">
    <citation type="submission" date="2022-05" db="EMBL/GenBank/DDBJ databases">
        <title>Comparative genomics of Staphylococcus equorum isolates.</title>
        <authorList>
            <person name="Luelf R.H."/>
        </authorList>
    </citation>
    <scope>NUCLEOTIDE SEQUENCE</scope>
    <source>
        <strain evidence="1">TMW 2.2497</strain>
    </source>
</reference>
<sequence>MDGYVIRDFLMKDRVAGLNLLFVNGDKEQVDEIEPKKLNGSVLFVEEPEQKVINLDQVISIKPIYELDTEAADKLL</sequence>
<evidence type="ECO:0000313" key="1">
    <source>
        <dbReference type="EMBL" id="MDG0846534.1"/>
    </source>
</evidence>
<dbReference type="EMBL" id="JAMBQA010000004">
    <property type="protein sequence ID" value="MDG0846534.1"/>
    <property type="molecule type" value="Genomic_DNA"/>
</dbReference>
<name>A0A9X4L9X6_9STAP</name>
<organism evidence="1 2">
    <name type="scientific">Staphylococcus equorum</name>
    <dbReference type="NCBI Taxonomy" id="246432"/>
    <lineage>
        <taxon>Bacteria</taxon>
        <taxon>Bacillati</taxon>
        <taxon>Bacillota</taxon>
        <taxon>Bacilli</taxon>
        <taxon>Bacillales</taxon>
        <taxon>Staphylococcaceae</taxon>
        <taxon>Staphylococcus</taxon>
    </lineage>
</organism>
<proteinExistence type="predicted"/>
<evidence type="ECO:0000313" key="2">
    <source>
        <dbReference type="Proteomes" id="UP001152422"/>
    </source>
</evidence>
<keyword evidence="2" id="KW-1185">Reference proteome</keyword>